<protein>
    <submittedName>
        <fullName evidence="1">Uncharacterized protein</fullName>
    </submittedName>
</protein>
<dbReference type="InterPro" id="IPR015947">
    <property type="entry name" value="PUA-like_sf"/>
</dbReference>
<name>A0A0A6PIU6_9GAMM</name>
<dbReference type="EMBL" id="JSZA02000013">
    <property type="protein sequence ID" value="KHD05821.1"/>
    <property type="molecule type" value="Genomic_DNA"/>
</dbReference>
<reference evidence="1 2" key="1">
    <citation type="journal article" date="2016" name="Front. Microbiol.">
        <title>Single-Cell (Meta-)Genomics of a Dimorphic Candidatus Thiomargarita nelsonii Reveals Genomic Plasticity.</title>
        <authorList>
            <person name="Flood B.E."/>
            <person name="Fliss P."/>
            <person name="Jones D.S."/>
            <person name="Dick G.J."/>
            <person name="Jain S."/>
            <person name="Kaster A.K."/>
            <person name="Winkel M."/>
            <person name="Mussmann M."/>
            <person name="Bailey J."/>
        </authorList>
    </citation>
    <scope>NUCLEOTIDE SEQUENCE [LARGE SCALE GENOMIC DNA]</scope>
    <source>
        <strain evidence="1">Hydrate Ridge</strain>
    </source>
</reference>
<evidence type="ECO:0000313" key="2">
    <source>
        <dbReference type="Proteomes" id="UP000030428"/>
    </source>
</evidence>
<organism evidence="1 2">
    <name type="scientific">Candidatus Thiomargarita nelsonii</name>
    <dbReference type="NCBI Taxonomy" id="1003181"/>
    <lineage>
        <taxon>Bacteria</taxon>
        <taxon>Pseudomonadati</taxon>
        <taxon>Pseudomonadota</taxon>
        <taxon>Gammaproteobacteria</taxon>
        <taxon>Thiotrichales</taxon>
        <taxon>Thiotrichaceae</taxon>
        <taxon>Thiomargarita</taxon>
    </lineage>
</organism>
<comment type="caution">
    <text evidence="1">The sequence shown here is derived from an EMBL/GenBank/DDBJ whole genome shotgun (WGS) entry which is preliminary data.</text>
</comment>
<evidence type="ECO:0000313" key="1">
    <source>
        <dbReference type="EMBL" id="KHD05821.1"/>
    </source>
</evidence>
<gene>
    <name evidence="1" type="ORF">PN36_04880</name>
</gene>
<dbReference type="SUPFAM" id="SSF88697">
    <property type="entry name" value="PUA domain-like"/>
    <property type="match status" value="1"/>
</dbReference>
<dbReference type="Proteomes" id="UP000030428">
    <property type="component" value="Unassembled WGS sequence"/>
</dbReference>
<keyword evidence="2" id="KW-1185">Reference proteome</keyword>
<dbReference type="AlphaFoldDB" id="A0A0A6PIU6"/>
<sequence>MAGNFIMSANVVLLSIRPKYAEKIFEHTKTVELRRVRPKHLKNGDLVFISNPLRFHQSFF</sequence>
<accession>A0A0A6PIU6</accession>
<proteinExistence type="predicted"/>